<dbReference type="Proteomes" id="UP000587760">
    <property type="component" value="Unassembled WGS sequence"/>
</dbReference>
<dbReference type="Gene3D" id="2.60.40.10">
    <property type="entry name" value="Immunoglobulins"/>
    <property type="match status" value="1"/>
</dbReference>
<dbReference type="InterPro" id="IPR014756">
    <property type="entry name" value="Ig_E-set"/>
</dbReference>
<gene>
    <name evidence="2" type="ORF">HNR50_000542</name>
</gene>
<keyword evidence="3" id="KW-1185">Reference proteome</keyword>
<evidence type="ECO:0000313" key="3">
    <source>
        <dbReference type="Proteomes" id="UP000587760"/>
    </source>
</evidence>
<dbReference type="InterPro" id="IPR013783">
    <property type="entry name" value="Ig-like_fold"/>
</dbReference>
<name>A0A841R7F5_9SPIO</name>
<keyword evidence="1" id="KW-0732">Signal</keyword>
<organism evidence="2 3">
    <name type="scientific">Spirochaeta isovalerica</name>
    <dbReference type="NCBI Taxonomy" id="150"/>
    <lineage>
        <taxon>Bacteria</taxon>
        <taxon>Pseudomonadati</taxon>
        <taxon>Spirochaetota</taxon>
        <taxon>Spirochaetia</taxon>
        <taxon>Spirochaetales</taxon>
        <taxon>Spirochaetaceae</taxon>
        <taxon>Spirochaeta</taxon>
    </lineage>
</organism>
<dbReference type="SUPFAM" id="SSF81296">
    <property type="entry name" value="E set domains"/>
    <property type="match status" value="1"/>
</dbReference>
<dbReference type="Pfam" id="PF17957">
    <property type="entry name" value="Big_7"/>
    <property type="match status" value="2"/>
</dbReference>
<dbReference type="Gene3D" id="2.60.40.650">
    <property type="match status" value="1"/>
</dbReference>
<comment type="caution">
    <text evidence="2">The sequence shown here is derived from an EMBL/GenBank/DDBJ whole genome shotgun (WGS) entry which is preliminary data.</text>
</comment>
<evidence type="ECO:0000313" key="2">
    <source>
        <dbReference type="EMBL" id="MBB6478909.1"/>
    </source>
</evidence>
<accession>A0A841R7F5</accession>
<dbReference type="RefSeq" id="WP_184743365.1">
    <property type="nucleotide sequence ID" value="NZ_JACHGJ010000001.1"/>
</dbReference>
<feature type="chain" id="PRO_5032787457" evidence="1">
    <location>
        <begin position="24"/>
        <end position="1630"/>
    </location>
</feature>
<feature type="signal peptide" evidence="1">
    <location>
        <begin position="1"/>
        <end position="23"/>
    </location>
</feature>
<proteinExistence type="predicted"/>
<sequence>MYKVKIKKLICLWLIAVSGLTYAQSDDKTLATEESVKDSVEYHKVNGLENWTYDYDISGFKDGTYNLIIRSRDRAGNISIDGPINIFIDSESDLPVATISSPSRSMRVGGNFNIVGTAKDDDAVAFVEYRINDGTWMKADGTIFWAAFVNTDKWNDGKYTLYARASDVNGLTGPEYAVEINLDKTKPVITVDSHENGEILSGKKKISGSVVDTNGVLSLEFSLDGETWENLKLSGKEEHAERAFSLDLDTRENAGGTSYVRFRALDNTGSEGSTVFVYYSDNEKPVITLISPTEEDILNGRITVTGTVTDEVGIKSFICVQDGGEEEEIILIPGNPYWNKTFDYSGLKGGTISFLATDLSDNTEEIKYKFKTALEEDLPVVSLIDFTDGDYLNYDEPVLKGIVNDDDGPASVSFSIDGGEVINQDTYGPFVLDFYNLEPGKHILEISGTDIYGINGVSSKYVFYKATSEPVLILTEYTRDKEILPWFNGAVFQQGKTAKISGRVEGGENDITLFYSFDGQEELTSKVTKGLFSIALPGKPEPGAYDLSMRVEDSLERKSEINCRIYIAPAPGKDESFNPLQLNDQGLIISDIRLRSQDPVNISQIMPLTGFIAGDSVRSVELDPPQNSIKAEVLESGFSLVPLSETAPVRFKIKVFGTSGKEYVSEEIYAASDFSPPVLTLNPIRVPVKIKKNRTVETLQKNSEGEEVLVESVEKITEIDEISSNFIQNLMILKGEFDDMSPLRKVSLEYSGTTGTSGNPLSIDFNREGEQYLIDQEFDLSSINEGSHFFTLVLEDDMGNISRTTMPFIIDRTIPEVRILSPGPEEPVEGIITVSGVIEGFHGQGKLYFSEDGATFNPVELTSHNTFSHNIDLSVENSDSSLFVFKAVDGGRNEVEYKPVFNVDLDADKPSAVIEVPSTGSTLRNDFSITGLVFDDDAVDSIYYSVDGGEFRSIEGNFYYNIPFSLDDLDDGEHKISIYAEDIGGFPSDIVESKFLISKSEPVSTVINPSIDDYIKSTIVVEGQSFDENGIRNVFISYDNGITFNEATILQNNNPEGISAEDPEPVVNIDGEDTPKNETIEKETVKTVFWEYSFDTRLPGDGTHSILIKAIDGAGTVGISSTIINIDNTVPEIKLDTPGESSSFAGQLILDGKVYDGTGLKSVIAELNALDDPEFETFTNEIVTEGVFREVYDISGYKPGLYNLNITVVDFADNSISETRNLKIIPDSESRSVDIFFPEEGKSFAGPFAIDGIVKGSESKRIVLKIDGEIFETLEADENGLFSFPIDVNSLSDGKHVAQVEIGTGESSIISRERTFEYMTDGPWVQVGNIISGQFVSGRPMVTGNAGYSGLNGEDSDKTKTVDYVEVSLDNGQTFSRAKGRENWEFRLETYDLPEGINQLIISAHFRDGTVAVSKLFVNIDETAPDVDLFYPEENRTFNENISLVGTASDANGLDTVEVLIREGRKEKYEVPSFIQGLYIDFHALGSTYGEIGVGLSFFDDVVKLQVQAGLAPPGRFTGIVIGAKLLATILDIPFSYFFGYDWDFFSMSLAVGANFNYFTMSEDGYSFTENGVVLGSVLVQYEFAKFEIENWSLFNSYSLYAEAALWFISSDIEAGVTPTISFGARIGIF</sequence>
<protein>
    <submittedName>
        <fullName evidence="2">Uncharacterized protein</fullName>
    </submittedName>
</protein>
<reference evidence="2 3" key="1">
    <citation type="submission" date="2020-08" db="EMBL/GenBank/DDBJ databases">
        <title>Genomic Encyclopedia of Type Strains, Phase IV (KMG-IV): sequencing the most valuable type-strain genomes for metagenomic binning, comparative biology and taxonomic classification.</title>
        <authorList>
            <person name="Goeker M."/>
        </authorList>
    </citation>
    <scope>NUCLEOTIDE SEQUENCE [LARGE SCALE GENOMIC DNA]</scope>
    <source>
        <strain evidence="2 3">DSM 2461</strain>
    </source>
</reference>
<evidence type="ECO:0000256" key="1">
    <source>
        <dbReference type="SAM" id="SignalP"/>
    </source>
</evidence>
<dbReference type="EMBL" id="JACHGJ010000001">
    <property type="protein sequence ID" value="MBB6478909.1"/>
    <property type="molecule type" value="Genomic_DNA"/>
</dbReference>